<dbReference type="RefSeq" id="WP_018326879.1">
    <property type="nucleotide sequence ID" value="NZ_JACHBK010000002.1"/>
</dbReference>
<dbReference type="InterPro" id="IPR022789">
    <property type="entry name" value="ParD"/>
</dbReference>
<proteinExistence type="inferred from homology"/>
<dbReference type="PANTHER" id="PTHR36582">
    <property type="entry name" value="ANTITOXIN PARD"/>
    <property type="match status" value="1"/>
</dbReference>
<dbReference type="AlphaFoldDB" id="A0A7W8U7L8"/>
<evidence type="ECO:0000313" key="3">
    <source>
        <dbReference type="EMBL" id="MBB5534310.1"/>
    </source>
</evidence>
<keyword evidence="4" id="KW-1185">Reference proteome</keyword>
<gene>
    <name evidence="3" type="ORF">GGD55_000981</name>
</gene>
<accession>A0A7W8U7L8</accession>
<organism evidence="3 4">
    <name type="scientific">Rhizobium giardinii</name>
    <dbReference type="NCBI Taxonomy" id="56731"/>
    <lineage>
        <taxon>Bacteria</taxon>
        <taxon>Pseudomonadati</taxon>
        <taxon>Pseudomonadota</taxon>
        <taxon>Alphaproteobacteria</taxon>
        <taxon>Hyphomicrobiales</taxon>
        <taxon>Rhizobiaceae</taxon>
        <taxon>Rhizobium/Agrobacterium group</taxon>
        <taxon>Rhizobium</taxon>
    </lineage>
</organism>
<protein>
    <submittedName>
        <fullName evidence="3">Antitoxin ParD1/3/4</fullName>
    </submittedName>
</protein>
<comment type="similarity">
    <text evidence="1">Belongs to the ParD antitoxin family.</text>
</comment>
<dbReference type="PANTHER" id="PTHR36582:SF2">
    <property type="entry name" value="ANTITOXIN PARD"/>
    <property type="match status" value="1"/>
</dbReference>
<keyword evidence="2" id="KW-1277">Toxin-antitoxin system</keyword>
<evidence type="ECO:0000256" key="1">
    <source>
        <dbReference type="ARBA" id="ARBA00008580"/>
    </source>
</evidence>
<dbReference type="Gene3D" id="6.10.10.120">
    <property type="entry name" value="Antitoxin ParD1-like"/>
    <property type="match status" value="1"/>
</dbReference>
<sequence length="88" mass="9515">MASSYTLGAHYEGFIRDLLASGRYSSASEIMRDGLRVLEEREQLRAAKLQALKAAIDEGFASGESGPMDMDDIKSEARLASAKFARGA</sequence>
<dbReference type="Proteomes" id="UP000585507">
    <property type="component" value="Unassembled WGS sequence"/>
</dbReference>
<dbReference type="SUPFAM" id="SSF47598">
    <property type="entry name" value="Ribbon-helix-helix"/>
    <property type="match status" value="1"/>
</dbReference>
<comment type="caution">
    <text evidence="3">The sequence shown here is derived from an EMBL/GenBank/DDBJ whole genome shotgun (WGS) entry which is preliminary data.</text>
</comment>
<dbReference type="GO" id="GO:0006355">
    <property type="term" value="P:regulation of DNA-templated transcription"/>
    <property type="evidence" value="ECO:0007669"/>
    <property type="project" value="InterPro"/>
</dbReference>
<dbReference type="EMBL" id="JACHBK010000002">
    <property type="protein sequence ID" value="MBB5534310.1"/>
    <property type="molecule type" value="Genomic_DNA"/>
</dbReference>
<dbReference type="NCBIfam" id="TIGR02606">
    <property type="entry name" value="antidote_CC2985"/>
    <property type="match status" value="1"/>
</dbReference>
<evidence type="ECO:0000313" key="4">
    <source>
        <dbReference type="Proteomes" id="UP000585507"/>
    </source>
</evidence>
<dbReference type="Pfam" id="PF03693">
    <property type="entry name" value="ParD_antitoxin"/>
    <property type="match status" value="1"/>
</dbReference>
<evidence type="ECO:0000256" key="2">
    <source>
        <dbReference type="ARBA" id="ARBA00022649"/>
    </source>
</evidence>
<dbReference type="InterPro" id="IPR010985">
    <property type="entry name" value="Ribbon_hlx_hlx"/>
</dbReference>
<reference evidence="3 4" key="1">
    <citation type="submission" date="2020-08" db="EMBL/GenBank/DDBJ databases">
        <title>Genomic Encyclopedia of Type Strains, Phase IV (KMG-V): Genome sequencing to study the core and pangenomes of soil and plant-associated prokaryotes.</title>
        <authorList>
            <person name="Whitman W."/>
        </authorList>
    </citation>
    <scope>NUCLEOTIDE SEQUENCE [LARGE SCALE GENOMIC DNA]</scope>
    <source>
        <strain evidence="3 4">SEMIA 4084</strain>
    </source>
</reference>
<dbReference type="InterPro" id="IPR038296">
    <property type="entry name" value="ParD_sf"/>
</dbReference>
<name>A0A7W8U7L8_9HYPH</name>